<dbReference type="InterPro" id="IPR036873">
    <property type="entry name" value="Rhodanese-like_dom_sf"/>
</dbReference>
<feature type="region of interest" description="Disordered" evidence="1">
    <location>
        <begin position="377"/>
        <end position="441"/>
    </location>
</feature>
<comment type="caution">
    <text evidence="3">The sequence shown here is derived from an EMBL/GenBank/DDBJ whole genome shotgun (WGS) entry which is preliminary data.</text>
</comment>
<dbReference type="InterPro" id="IPR044240">
    <property type="entry name" value="STR4-like"/>
</dbReference>
<dbReference type="PANTHER" id="PTHR47377">
    <property type="entry name" value="RHODANESE-LIKE DOMAIN-CONTAINING PROTEIN 4, CHLOROPLASTIC"/>
    <property type="match status" value="1"/>
</dbReference>
<dbReference type="PROSITE" id="PS50206">
    <property type="entry name" value="RHODANESE_3"/>
    <property type="match status" value="1"/>
</dbReference>
<accession>A0A9Q0K0W7</accession>
<name>A0A9Q0K0W7_9MAGN</name>
<dbReference type="Gene3D" id="3.40.250.10">
    <property type="entry name" value="Rhodanese-like domain"/>
    <property type="match status" value="1"/>
</dbReference>
<dbReference type="PANTHER" id="PTHR47377:SF3">
    <property type="entry name" value="RHODANESE-LIKE DOMAIN-CONTAINING PROTEIN 4A, CHLOROPLASTIC"/>
    <property type="match status" value="1"/>
</dbReference>
<evidence type="ECO:0000313" key="3">
    <source>
        <dbReference type="EMBL" id="KAJ4958727.1"/>
    </source>
</evidence>
<dbReference type="AlphaFoldDB" id="A0A9Q0K0W7"/>
<sequence>MASTIIVSHLFPLPVQNHLKTCKTTSKSNYFLQNLRYECLRAIKSSSQASRYHSNNLFSVKTAHPCRNCFITDKSTLLCASSSQKQIPDLQALSTSQLNLIPIRKANSFGETTITHYPNCSKDQLPIYKTVSFLKITSTHFSDSLRNHLWALETYSFLNFFVRLHLSLVLLGVSAPFPCFATEATIPSEELPGKISLESVLIAIDDFFNRNPFFVAGVTFIWLVVIPLTQQYLKKYKFISAIDAFRMLRDNPNAQLLDIRERRTLLYMGSPNLKILKKKAVQVQFSEGKEEDFVKEVLKNFKDPQNTTLCILDNFDGTSMEVAELLFKNGFKEAYAIKGGLRGKDGWQEIQEILLPPAVHVFPRKGKSSQKLEVNGGLNRQTEENGQDPSSLTVYTGRNGQIKTRGSYPQTDLGSGRPLSPYPNNPDMKPPSSPTPSKPSS</sequence>
<feature type="domain" description="Rhodanese" evidence="2">
    <location>
        <begin position="250"/>
        <end position="352"/>
    </location>
</feature>
<dbReference type="SUPFAM" id="SSF52821">
    <property type="entry name" value="Rhodanese/Cell cycle control phosphatase"/>
    <property type="match status" value="1"/>
</dbReference>
<dbReference type="InterPro" id="IPR001763">
    <property type="entry name" value="Rhodanese-like_dom"/>
</dbReference>
<dbReference type="Proteomes" id="UP001141806">
    <property type="component" value="Unassembled WGS sequence"/>
</dbReference>
<feature type="compositionally biased region" description="Pro residues" evidence="1">
    <location>
        <begin position="420"/>
        <end position="441"/>
    </location>
</feature>
<proteinExistence type="predicted"/>
<evidence type="ECO:0000259" key="2">
    <source>
        <dbReference type="PROSITE" id="PS50206"/>
    </source>
</evidence>
<dbReference type="OrthoDB" id="1696354at2759"/>
<reference evidence="3" key="1">
    <citation type="journal article" date="2023" name="Plant J.">
        <title>The genome of the king protea, Protea cynaroides.</title>
        <authorList>
            <person name="Chang J."/>
            <person name="Duong T.A."/>
            <person name="Schoeman C."/>
            <person name="Ma X."/>
            <person name="Roodt D."/>
            <person name="Barker N."/>
            <person name="Li Z."/>
            <person name="Van de Peer Y."/>
            <person name="Mizrachi E."/>
        </authorList>
    </citation>
    <scope>NUCLEOTIDE SEQUENCE</scope>
    <source>
        <tissue evidence="3">Young leaves</tissue>
    </source>
</reference>
<feature type="compositionally biased region" description="Polar residues" evidence="1">
    <location>
        <begin position="387"/>
        <end position="413"/>
    </location>
</feature>
<protein>
    <recommendedName>
        <fullName evidence="2">Rhodanese domain-containing protein</fullName>
    </recommendedName>
</protein>
<dbReference type="EMBL" id="JAMYWD010000010">
    <property type="protein sequence ID" value="KAJ4958727.1"/>
    <property type="molecule type" value="Genomic_DNA"/>
</dbReference>
<keyword evidence="4" id="KW-1185">Reference proteome</keyword>
<organism evidence="3 4">
    <name type="scientific">Protea cynaroides</name>
    <dbReference type="NCBI Taxonomy" id="273540"/>
    <lineage>
        <taxon>Eukaryota</taxon>
        <taxon>Viridiplantae</taxon>
        <taxon>Streptophyta</taxon>
        <taxon>Embryophyta</taxon>
        <taxon>Tracheophyta</taxon>
        <taxon>Spermatophyta</taxon>
        <taxon>Magnoliopsida</taxon>
        <taxon>Proteales</taxon>
        <taxon>Proteaceae</taxon>
        <taxon>Protea</taxon>
    </lineage>
</organism>
<evidence type="ECO:0000256" key="1">
    <source>
        <dbReference type="SAM" id="MobiDB-lite"/>
    </source>
</evidence>
<evidence type="ECO:0000313" key="4">
    <source>
        <dbReference type="Proteomes" id="UP001141806"/>
    </source>
</evidence>
<gene>
    <name evidence="3" type="ORF">NE237_025838</name>
</gene>